<dbReference type="InterPro" id="IPR031322">
    <property type="entry name" value="Shikimate/glucono_kinase"/>
</dbReference>
<evidence type="ECO:0000256" key="8">
    <source>
        <dbReference type="ARBA" id="ARBA00023064"/>
    </source>
</evidence>
<evidence type="ECO:0000256" key="1">
    <source>
        <dbReference type="ARBA" id="ARBA00004761"/>
    </source>
</evidence>
<dbReference type="PANTHER" id="PTHR43442">
    <property type="entry name" value="GLUCONOKINASE-RELATED"/>
    <property type="match status" value="1"/>
</dbReference>
<dbReference type="RefSeq" id="WP_073065613.1">
    <property type="nucleotide sequence ID" value="NZ_FQUS01000015.1"/>
</dbReference>
<dbReference type="Gene3D" id="3.40.50.300">
    <property type="entry name" value="P-loop containing nucleotide triphosphate hydrolases"/>
    <property type="match status" value="1"/>
</dbReference>
<dbReference type="GO" id="GO:0005524">
    <property type="term" value="F:ATP binding"/>
    <property type="evidence" value="ECO:0007669"/>
    <property type="project" value="UniProtKB-KW"/>
</dbReference>
<dbReference type="STRING" id="1194090.SAMN05443144_11572"/>
<dbReference type="InterPro" id="IPR027417">
    <property type="entry name" value="P-loop_NTPase"/>
</dbReference>
<dbReference type="GO" id="GO:0005737">
    <property type="term" value="C:cytoplasm"/>
    <property type="evidence" value="ECO:0007669"/>
    <property type="project" value="TreeGrafter"/>
</dbReference>
<accession>A0A1M5FLX8</accession>
<comment type="catalytic activity">
    <reaction evidence="9 10">
        <text>D-gluconate + ATP = 6-phospho-D-gluconate + ADP + H(+)</text>
        <dbReference type="Rhea" id="RHEA:19433"/>
        <dbReference type="ChEBI" id="CHEBI:15378"/>
        <dbReference type="ChEBI" id="CHEBI:18391"/>
        <dbReference type="ChEBI" id="CHEBI:30616"/>
        <dbReference type="ChEBI" id="CHEBI:58759"/>
        <dbReference type="ChEBI" id="CHEBI:456216"/>
        <dbReference type="EC" id="2.7.1.12"/>
    </reaction>
</comment>
<name>A0A1M5FLX8_9BACT</name>
<proteinExistence type="inferred from homology"/>
<dbReference type="NCBIfam" id="TIGR01313">
    <property type="entry name" value="therm_gnt_kin"/>
    <property type="match status" value="1"/>
</dbReference>
<comment type="pathway">
    <text evidence="1">Carbohydrate acid metabolism.</text>
</comment>
<evidence type="ECO:0000313" key="12">
    <source>
        <dbReference type="Proteomes" id="UP000184041"/>
    </source>
</evidence>
<organism evidence="11 12">
    <name type="scientific">Fodinibius roseus</name>
    <dbReference type="NCBI Taxonomy" id="1194090"/>
    <lineage>
        <taxon>Bacteria</taxon>
        <taxon>Pseudomonadati</taxon>
        <taxon>Balneolota</taxon>
        <taxon>Balneolia</taxon>
        <taxon>Balneolales</taxon>
        <taxon>Balneolaceae</taxon>
        <taxon>Fodinibius</taxon>
    </lineage>
</organism>
<dbReference type="CDD" id="cd02021">
    <property type="entry name" value="GntK"/>
    <property type="match status" value="1"/>
</dbReference>
<dbReference type="EC" id="2.7.1.12" evidence="3 10"/>
<gene>
    <name evidence="11" type="ORF">SAMN05443144_11572</name>
</gene>
<evidence type="ECO:0000256" key="4">
    <source>
        <dbReference type="ARBA" id="ARBA00022679"/>
    </source>
</evidence>
<keyword evidence="5 10" id="KW-0547">Nucleotide-binding</keyword>
<evidence type="ECO:0000256" key="9">
    <source>
        <dbReference type="ARBA" id="ARBA00048090"/>
    </source>
</evidence>
<evidence type="ECO:0000256" key="6">
    <source>
        <dbReference type="ARBA" id="ARBA00022777"/>
    </source>
</evidence>
<evidence type="ECO:0000256" key="5">
    <source>
        <dbReference type="ARBA" id="ARBA00022741"/>
    </source>
</evidence>
<evidence type="ECO:0000313" key="11">
    <source>
        <dbReference type="EMBL" id="SHF92508.1"/>
    </source>
</evidence>
<evidence type="ECO:0000256" key="7">
    <source>
        <dbReference type="ARBA" id="ARBA00022840"/>
    </source>
</evidence>
<evidence type="ECO:0000256" key="10">
    <source>
        <dbReference type="RuleBase" id="RU363066"/>
    </source>
</evidence>
<dbReference type="AlphaFoldDB" id="A0A1M5FLX8"/>
<keyword evidence="6 10" id="KW-0418">Kinase</keyword>
<dbReference type="SUPFAM" id="SSF52540">
    <property type="entry name" value="P-loop containing nucleoside triphosphate hydrolases"/>
    <property type="match status" value="1"/>
</dbReference>
<dbReference type="EMBL" id="FQUS01000015">
    <property type="protein sequence ID" value="SHF92508.1"/>
    <property type="molecule type" value="Genomic_DNA"/>
</dbReference>
<keyword evidence="7 10" id="KW-0067">ATP-binding</keyword>
<comment type="similarity">
    <text evidence="2 10">Belongs to the gluconokinase GntK/GntV family.</text>
</comment>
<dbReference type="PANTHER" id="PTHR43442:SF3">
    <property type="entry name" value="GLUCONOKINASE-RELATED"/>
    <property type="match status" value="1"/>
</dbReference>
<dbReference type="GO" id="GO:0046316">
    <property type="term" value="F:gluconokinase activity"/>
    <property type="evidence" value="ECO:0007669"/>
    <property type="project" value="UniProtKB-EC"/>
</dbReference>
<evidence type="ECO:0000256" key="3">
    <source>
        <dbReference type="ARBA" id="ARBA00012054"/>
    </source>
</evidence>
<protein>
    <recommendedName>
        <fullName evidence="3 10">Gluconokinase</fullName>
        <ecNumber evidence="3 10">2.7.1.12</ecNumber>
    </recommendedName>
</protein>
<dbReference type="FunFam" id="3.40.50.300:FF:000522">
    <property type="entry name" value="Gluconokinase"/>
    <property type="match status" value="1"/>
</dbReference>
<dbReference type="Proteomes" id="UP000184041">
    <property type="component" value="Unassembled WGS sequence"/>
</dbReference>
<keyword evidence="8" id="KW-0311">Gluconate utilization</keyword>
<evidence type="ECO:0000256" key="2">
    <source>
        <dbReference type="ARBA" id="ARBA00008420"/>
    </source>
</evidence>
<reference evidence="11 12" key="1">
    <citation type="submission" date="2016-11" db="EMBL/GenBank/DDBJ databases">
        <authorList>
            <person name="Jaros S."/>
            <person name="Januszkiewicz K."/>
            <person name="Wedrychowicz H."/>
        </authorList>
    </citation>
    <scope>NUCLEOTIDE SEQUENCE [LARGE SCALE GENOMIC DNA]</scope>
    <source>
        <strain evidence="11 12">DSM 21986</strain>
    </source>
</reference>
<sequence>MVYIVMGVSSAGKTVVGQKLARRLEIPFYDGDKFHPQENIVKMESGRPLSDRDRRPWLEALARKIAGWHASGGAVLACSALKKKYRDTLTSRQAAQFIYLKGPISLIAERMADRTGHFMPEKLLKSQFETLEEPSDAITVSIEPPPEEIVSDILARLQPKKED</sequence>
<keyword evidence="12" id="KW-1185">Reference proteome</keyword>
<dbReference type="InterPro" id="IPR006001">
    <property type="entry name" value="Therm_gnt_kin"/>
</dbReference>
<keyword evidence="4 10" id="KW-0808">Transferase</keyword>
<dbReference type="OrthoDB" id="9813917at2"/>
<dbReference type="Pfam" id="PF01202">
    <property type="entry name" value="SKI"/>
    <property type="match status" value="1"/>
</dbReference>
<dbReference type="GO" id="GO:0019521">
    <property type="term" value="P:D-gluconate metabolic process"/>
    <property type="evidence" value="ECO:0007669"/>
    <property type="project" value="UniProtKB-KW"/>
</dbReference>